<dbReference type="SUPFAM" id="SSF55073">
    <property type="entry name" value="Nucleotide cyclase"/>
    <property type="match status" value="1"/>
</dbReference>
<keyword evidence="4" id="KW-0472">Membrane</keyword>
<dbReference type="InterPro" id="IPR007894">
    <property type="entry name" value="MASE2"/>
</dbReference>
<dbReference type="PANTHER" id="PTHR45138:SF9">
    <property type="entry name" value="DIGUANYLATE CYCLASE DGCM-RELATED"/>
    <property type="match status" value="1"/>
</dbReference>
<dbReference type="CDD" id="cd01949">
    <property type="entry name" value="GGDEF"/>
    <property type="match status" value="1"/>
</dbReference>
<protein>
    <recommendedName>
        <fullName evidence="2">diguanylate cyclase</fullName>
        <ecNumber evidence="2">2.7.7.65</ecNumber>
    </recommendedName>
</protein>
<feature type="domain" description="GGDEF" evidence="5">
    <location>
        <begin position="221"/>
        <end position="353"/>
    </location>
</feature>
<dbReference type="SMART" id="SM00267">
    <property type="entry name" value="GGDEF"/>
    <property type="match status" value="1"/>
</dbReference>
<evidence type="ECO:0000313" key="6">
    <source>
        <dbReference type="EMBL" id="NKF23687.1"/>
    </source>
</evidence>
<dbReference type="InterPro" id="IPR043128">
    <property type="entry name" value="Rev_trsase/Diguanyl_cyclase"/>
</dbReference>
<dbReference type="Pfam" id="PF05230">
    <property type="entry name" value="MASE2"/>
    <property type="match status" value="1"/>
</dbReference>
<sequence>MAVATHSSADERHEQLRFVARVYGLRVLGLGAGALAVGAALHSVGASVVVWVGMLLHGLVWPHAVAWLARRSPQPQTIEFRSLIADSALGGFWVGCMHFMLLPSALLVTMLSMDKLAVGGWRFLARTASAQLIGALLGGLFNGFRVDLAAPLPVIVACLPLLVCYPLAVSTATYALVRKVRRQNHQLAQLSRVDALTGLLNRAAWEVEVAHEFIRAGRTATHATLLMIDIDHFKDVNDRCGHLTGDKVLRSVAAAITDSVRVVDVAGRYGGDEFGVVLTGVSIDDAMLVAERIRAQVEAQPSDPTLAEACTISIGAAEIDADCREVRDWLIAADAALYRAKTRGRNRSEAAAAA</sequence>
<reference evidence="6" key="1">
    <citation type="submission" date="2020-03" db="EMBL/GenBank/DDBJ databases">
        <title>Solimonas marina sp. nov., isolated from deep seawater of the Pacific Ocean.</title>
        <authorList>
            <person name="Liu X."/>
            <person name="Lai Q."/>
            <person name="Sun F."/>
            <person name="Gai Y."/>
            <person name="Li G."/>
            <person name="Shao Z."/>
        </authorList>
    </citation>
    <scope>NUCLEOTIDE SEQUENCE</scope>
    <source>
        <strain evidence="6">C16B3</strain>
    </source>
</reference>
<evidence type="ECO:0000259" key="5">
    <source>
        <dbReference type="PROSITE" id="PS50887"/>
    </source>
</evidence>
<evidence type="ECO:0000256" key="4">
    <source>
        <dbReference type="SAM" id="Phobius"/>
    </source>
</evidence>
<evidence type="ECO:0000256" key="2">
    <source>
        <dbReference type="ARBA" id="ARBA00012528"/>
    </source>
</evidence>
<dbReference type="InterPro" id="IPR000160">
    <property type="entry name" value="GGDEF_dom"/>
</dbReference>
<evidence type="ECO:0000256" key="1">
    <source>
        <dbReference type="ARBA" id="ARBA00001946"/>
    </source>
</evidence>
<gene>
    <name evidence="6" type="ORF">G7Y82_15320</name>
</gene>
<evidence type="ECO:0000313" key="7">
    <source>
        <dbReference type="Proteomes" id="UP000653472"/>
    </source>
</evidence>
<feature type="transmembrane region" description="Helical" evidence="4">
    <location>
        <begin position="123"/>
        <end position="144"/>
    </location>
</feature>
<feature type="transmembrane region" description="Helical" evidence="4">
    <location>
        <begin position="89"/>
        <end position="111"/>
    </location>
</feature>
<dbReference type="GO" id="GO:1902201">
    <property type="term" value="P:negative regulation of bacterial-type flagellum-dependent cell motility"/>
    <property type="evidence" value="ECO:0007669"/>
    <property type="project" value="TreeGrafter"/>
</dbReference>
<dbReference type="NCBIfam" id="TIGR00254">
    <property type="entry name" value="GGDEF"/>
    <property type="match status" value="1"/>
</dbReference>
<dbReference type="GO" id="GO:0043709">
    <property type="term" value="P:cell adhesion involved in single-species biofilm formation"/>
    <property type="evidence" value="ECO:0007669"/>
    <property type="project" value="TreeGrafter"/>
</dbReference>
<dbReference type="Proteomes" id="UP000653472">
    <property type="component" value="Unassembled WGS sequence"/>
</dbReference>
<keyword evidence="4" id="KW-1133">Transmembrane helix</keyword>
<dbReference type="PANTHER" id="PTHR45138">
    <property type="entry name" value="REGULATORY COMPONENTS OF SENSORY TRANSDUCTION SYSTEM"/>
    <property type="match status" value="1"/>
</dbReference>
<dbReference type="InterPro" id="IPR050469">
    <property type="entry name" value="Diguanylate_Cyclase"/>
</dbReference>
<dbReference type="EMBL" id="JAAVXB010000009">
    <property type="protein sequence ID" value="NKF23687.1"/>
    <property type="molecule type" value="Genomic_DNA"/>
</dbReference>
<dbReference type="PROSITE" id="PS50887">
    <property type="entry name" value="GGDEF"/>
    <property type="match status" value="1"/>
</dbReference>
<dbReference type="Gene3D" id="3.30.70.270">
    <property type="match status" value="1"/>
</dbReference>
<dbReference type="GO" id="GO:0052621">
    <property type="term" value="F:diguanylate cyclase activity"/>
    <property type="evidence" value="ECO:0007669"/>
    <property type="project" value="UniProtKB-EC"/>
</dbReference>
<comment type="caution">
    <text evidence="6">The sequence shown here is derived from an EMBL/GenBank/DDBJ whole genome shotgun (WGS) entry which is preliminary data.</text>
</comment>
<name>A0A969WAN8_9GAMM</name>
<comment type="cofactor">
    <cofactor evidence="1">
        <name>Mg(2+)</name>
        <dbReference type="ChEBI" id="CHEBI:18420"/>
    </cofactor>
</comment>
<keyword evidence="7" id="KW-1185">Reference proteome</keyword>
<dbReference type="FunFam" id="3.30.70.270:FF:000001">
    <property type="entry name" value="Diguanylate cyclase domain protein"/>
    <property type="match status" value="1"/>
</dbReference>
<dbReference type="EC" id="2.7.7.65" evidence="2"/>
<evidence type="ECO:0000256" key="3">
    <source>
        <dbReference type="ARBA" id="ARBA00034247"/>
    </source>
</evidence>
<comment type="catalytic activity">
    <reaction evidence="3">
        <text>2 GTP = 3',3'-c-di-GMP + 2 diphosphate</text>
        <dbReference type="Rhea" id="RHEA:24898"/>
        <dbReference type="ChEBI" id="CHEBI:33019"/>
        <dbReference type="ChEBI" id="CHEBI:37565"/>
        <dbReference type="ChEBI" id="CHEBI:58805"/>
        <dbReference type="EC" id="2.7.7.65"/>
    </reaction>
</comment>
<keyword evidence="4" id="KW-0812">Transmembrane</keyword>
<feature type="transmembrane region" description="Helical" evidence="4">
    <location>
        <begin position="48"/>
        <end position="69"/>
    </location>
</feature>
<dbReference type="Pfam" id="PF00990">
    <property type="entry name" value="GGDEF"/>
    <property type="match status" value="1"/>
</dbReference>
<feature type="transmembrane region" description="Helical" evidence="4">
    <location>
        <begin position="20"/>
        <end position="41"/>
    </location>
</feature>
<dbReference type="InterPro" id="IPR029787">
    <property type="entry name" value="Nucleotide_cyclase"/>
</dbReference>
<dbReference type="RefSeq" id="WP_168149013.1">
    <property type="nucleotide sequence ID" value="NZ_JAAVXB010000009.1"/>
</dbReference>
<dbReference type="GO" id="GO:0005886">
    <property type="term" value="C:plasma membrane"/>
    <property type="evidence" value="ECO:0007669"/>
    <property type="project" value="TreeGrafter"/>
</dbReference>
<proteinExistence type="predicted"/>
<feature type="transmembrane region" description="Helical" evidence="4">
    <location>
        <begin position="150"/>
        <end position="177"/>
    </location>
</feature>
<organism evidence="6 7">
    <name type="scientific">Solimonas marina</name>
    <dbReference type="NCBI Taxonomy" id="2714601"/>
    <lineage>
        <taxon>Bacteria</taxon>
        <taxon>Pseudomonadati</taxon>
        <taxon>Pseudomonadota</taxon>
        <taxon>Gammaproteobacteria</taxon>
        <taxon>Nevskiales</taxon>
        <taxon>Nevskiaceae</taxon>
        <taxon>Solimonas</taxon>
    </lineage>
</organism>
<dbReference type="AlphaFoldDB" id="A0A969WAN8"/>
<accession>A0A969WAN8</accession>